<evidence type="ECO:0000313" key="5">
    <source>
        <dbReference type="Proteomes" id="UP000717515"/>
    </source>
</evidence>
<feature type="transmembrane region" description="Helical" evidence="2">
    <location>
        <begin position="1246"/>
        <end position="1266"/>
    </location>
</feature>
<feature type="compositionally biased region" description="Polar residues" evidence="1">
    <location>
        <begin position="97"/>
        <end position="109"/>
    </location>
</feature>
<evidence type="ECO:0000256" key="2">
    <source>
        <dbReference type="SAM" id="Phobius"/>
    </source>
</evidence>
<feature type="region of interest" description="Disordered" evidence="1">
    <location>
        <begin position="879"/>
        <end position="925"/>
    </location>
</feature>
<feature type="transmembrane region" description="Helical" evidence="2">
    <location>
        <begin position="1287"/>
        <end position="1311"/>
    </location>
</feature>
<name>A0A9P8A0K9_MORAP</name>
<feature type="domain" description="Cation-transporting P-type ATPase C-terminal" evidence="3">
    <location>
        <begin position="1241"/>
        <end position="1439"/>
    </location>
</feature>
<protein>
    <recommendedName>
        <fullName evidence="3">Cation-transporting P-type ATPase C-terminal domain-containing protein</fullName>
    </recommendedName>
</protein>
<feature type="transmembrane region" description="Helical" evidence="2">
    <location>
        <begin position="233"/>
        <end position="253"/>
    </location>
</feature>
<dbReference type="InterPro" id="IPR023298">
    <property type="entry name" value="ATPase_P-typ_TM_dom_sf"/>
</dbReference>
<dbReference type="InterPro" id="IPR039720">
    <property type="entry name" value="TMEM94"/>
</dbReference>
<keyword evidence="2" id="KW-0472">Membrane</keyword>
<feature type="transmembrane region" description="Helical" evidence="2">
    <location>
        <begin position="199"/>
        <end position="221"/>
    </location>
</feature>
<gene>
    <name evidence="4" type="ORF">KVV02_004201</name>
</gene>
<keyword evidence="2" id="KW-1133">Transmembrane helix</keyword>
<feature type="compositionally biased region" description="Low complexity" evidence="1">
    <location>
        <begin position="908"/>
        <end position="919"/>
    </location>
</feature>
<dbReference type="InterPro" id="IPR023299">
    <property type="entry name" value="ATPase_P-typ_cyto_dom_N"/>
</dbReference>
<feature type="compositionally biased region" description="Basic residues" evidence="1">
    <location>
        <begin position="368"/>
        <end position="383"/>
    </location>
</feature>
<dbReference type="InterPro" id="IPR006068">
    <property type="entry name" value="ATPase_P-typ_cation-transptr_C"/>
</dbReference>
<feature type="transmembrane region" description="Helical" evidence="2">
    <location>
        <begin position="1385"/>
        <end position="1405"/>
    </location>
</feature>
<evidence type="ECO:0000256" key="1">
    <source>
        <dbReference type="SAM" id="MobiDB-lite"/>
    </source>
</evidence>
<feature type="region of interest" description="Disordered" evidence="1">
    <location>
        <begin position="349"/>
        <end position="391"/>
    </location>
</feature>
<feature type="compositionally biased region" description="Polar residues" evidence="1">
    <location>
        <begin position="15"/>
        <end position="24"/>
    </location>
</feature>
<keyword evidence="2" id="KW-0812">Transmembrane</keyword>
<sequence>MDNKHLLQELDSAHQPGQSGTMDSASHDTPSHSAHLVLEQLKPDGRGSPALEKTDADASQDLIPLSTLSHAQPTQFSDPAETFATGFAPEQVATADATNTAEVTRNSSFNRRRIKNQDFSEPVLSDELSNRGSSQIPRQSEDDDLERGVQEITVAMNEPEGSFSGLTTDEAITKLVDIATQVLCQYHTRATSMQHFFKYITSFSSIATIVATLGLLIFYIYGTLTSAPRQSRLTGTIVEVAILVAIFIWNAFLNRRDLQLRGREVKDRVMGVIKELETIRLQPGQELKIPSIPSVSTVRVIRSGVVRTLPSNLIVKGDLIEMVYGEVAPCKVLCMLTRYGIEHPKSPLNAHIPNYHHHDHHRDQSHEHQHHHHNHPNHHHHSQSRRDSHSQYLEAHKHGGRGTSAHVREFFLKRKEIFQPSLFGIPPSDEMKKRHHELQGRYTFEVLETPLELILHTSLDPTPRPKSLMMKQLLVINRIIFCQVLLGIAVLALAVNLLRYVLKEVLQLDHANQGTEQLLVLPIYAALPLLPLSIPTLLQISKAYTNATIVVLFNTLQISKTEYEDEKDVDEFDVEAPPPTKNVNIERKEVWMRFWRLLTRWGNSGEDFDDGLTRSTNLVESLGGITVICSIDKEGTIATAFPAVEQVLVATPDEETVVLDVLEDDLSPNGLRFEDRDWETYIQSLKPIGLNQLLNTNCGTLSAPRRREAHRKCNTLHYHCKTRAAQQTCLCRLGKEIGFTNEALFPFTLQKEIMCYHPYLPLPPMTFGKLATFEIPTMLSTIYHEKASDSFMVLTDGHVECVVECCSEFWDGTGLQDLGETMLKKISDFYQTAVVNDLQCVAYAYRPIAIEKEQIDPNVDSSIPGFITLPVRIFPEQEDKPVESLPSDSGGPSSRNADSEESDGTGITASSSRRPSSTPNVDINALPDPVNIVIEIGGPSDDEEEVMHHYGSSVDDSAVAGGKIENGPLQRWRKLRDMELPEDEEELLDPQAPVHSQEFCEEAVQGQIFLGMSTLAHRPKTNVCDFIEDLGLAGIRFVYFSPASERESKAFADRLGLETDWNSCILLSSASDPFGASSGYLESYDIKAQLPRGIENIRPHLETVDDIPLHVSLFAECGAEAATEMIKIFQDYGEVVCCIGSSLNIDNIAAFAKADISVGMEPIRMHSSPESRSAFSLGAKINSLPCGLSMHSETSLYALTQVVREARRLLNSQRQGIVFMIASFMSISLLLLVTYCFLLPPAMTGYQILWLMWVIIPLLILSFFFSPHEPDTMTMMPSKNISPLKDFPRFIFYFLARFTLPVAMCVFIFLYSLQLYDGQEGYHFIFNSFGSGTSWLNWTDNEQWALLYAQNYTLVVWVWYMVCMSSTFMSRTLSMRSFMPWKNRIWIGASVSSMALQFVFCIISLFNGPYSPQSVPWWLFVVAFLWPIAFLPVQEIVKARDLKECVRAQKLAKLEFNTKLGMHSPL</sequence>
<dbReference type="InterPro" id="IPR023214">
    <property type="entry name" value="HAD_sf"/>
</dbReference>
<evidence type="ECO:0000259" key="3">
    <source>
        <dbReference type="Pfam" id="PF00689"/>
    </source>
</evidence>
<dbReference type="PANTHER" id="PTHR13219:SF6">
    <property type="entry name" value="TRANSMEMBRANE PROTEIN 94"/>
    <property type="match status" value="1"/>
</dbReference>
<reference evidence="4" key="1">
    <citation type="submission" date="2021-07" db="EMBL/GenBank/DDBJ databases">
        <title>Draft genome of Mortierella alpina, strain LL118, isolated from an aspen leaf litter sample.</title>
        <authorList>
            <person name="Yang S."/>
            <person name="Vinatzer B.A."/>
        </authorList>
    </citation>
    <scope>NUCLEOTIDE SEQUENCE</scope>
    <source>
        <strain evidence="4">LL118</strain>
    </source>
</reference>
<feature type="transmembrane region" description="Helical" evidence="2">
    <location>
        <begin position="1417"/>
        <end position="1433"/>
    </location>
</feature>
<dbReference type="Gene3D" id="3.40.1110.10">
    <property type="entry name" value="Calcium-transporting ATPase, cytoplasmic domain N"/>
    <property type="match status" value="1"/>
</dbReference>
<dbReference type="GO" id="GO:0000166">
    <property type="term" value="F:nucleotide binding"/>
    <property type="evidence" value="ECO:0007669"/>
    <property type="project" value="InterPro"/>
</dbReference>
<dbReference type="Gene3D" id="3.40.50.1000">
    <property type="entry name" value="HAD superfamily/HAD-like"/>
    <property type="match status" value="2"/>
</dbReference>
<feature type="transmembrane region" description="Helical" evidence="2">
    <location>
        <begin position="475"/>
        <end position="498"/>
    </location>
</feature>
<feature type="region of interest" description="Disordered" evidence="1">
    <location>
        <begin position="97"/>
        <end position="145"/>
    </location>
</feature>
<proteinExistence type="predicted"/>
<feature type="transmembrane region" description="Helical" evidence="2">
    <location>
        <begin position="1217"/>
        <end position="1240"/>
    </location>
</feature>
<organism evidence="4 5">
    <name type="scientific">Mortierella alpina</name>
    <name type="common">Oleaginous fungus</name>
    <name type="synonym">Mortierella renispora</name>
    <dbReference type="NCBI Taxonomy" id="64518"/>
    <lineage>
        <taxon>Eukaryota</taxon>
        <taxon>Fungi</taxon>
        <taxon>Fungi incertae sedis</taxon>
        <taxon>Mucoromycota</taxon>
        <taxon>Mortierellomycotina</taxon>
        <taxon>Mortierellomycetes</taxon>
        <taxon>Mortierellales</taxon>
        <taxon>Mortierellaceae</taxon>
        <taxon>Mortierella</taxon>
    </lineage>
</organism>
<dbReference type="PANTHER" id="PTHR13219">
    <property type="entry name" value="TRANSMEMBRANE PROTEIN 94"/>
    <property type="match status" value="1"/>
</dbReference>
<comment type="caution">
    <text evidence="4">The sequence shown here is derived from an EMBL/GenBank/DDBJ whole genome shotgun (WGS) entry which is preliminary data.</text>
</comment>
<accession>A0A9P8A0K9</accession>
<feature type="compositionally biased region" description="Polar residues" evidence="1">
    <location>
        <begin position="886"/>
        <end position="896"/>
    </location>
</feature>
<feature type="compositionally biased region" description="Basic and acidic residues" evidence="1">
    <location>
        <begin position="1"/>
        <end position="12"/>
    </location>
</feature>
<evidence type="ECO:0000313" key="4">
    <source>
        <dbReference type="EMBL" id="KAG9320611.1"/>
    </source>
</evidence>
<dbReference type="EMBL" id="JAIFTL010000274">
    <property type="protein sequence ID" value="KAG9320611.1"/>
    <property type="molecule type" value="Genomic_DNA"/>
</dbReference>
<dbReference type="SUPFAM" id="SSF81665">
    <property type="entry name" value="Calcium ATPase, transmembrane domain M"/>
    <property type="match status" value="1"/>
</dbReference>
<dbReference type="SUPFAM" id="SSF81660">
    <property type="entry name" value="Metal cation-transporting ATPase, ATP-binding domain N"/>
    <property type="match status" value="1"/>
</dbReference>
<feature type="region of interest" description="Disordered" evidence="1">
    <location>
        <begin position="1"/>
        <end position="54"/>
    </location>
</feature>
<dbReference type="Gene3D" id="1.20.1110.10">
    <property type="entry name" value="Calcium-transporting ATPase, transmembrane domain"/>
    <property type="match status" value="2"/>
</dbReference>
<dbReference type="Proteomes" id="UP000717515">
    <property type="component" value="Unassembled WGS sequence"/>
</dbReference>
<dbReference type="Pfam" id="PF00689">
    <property type="entry name" value="Cation_ATPase_C"/>
    <property type="match status" value="1"/>
</dbReference>